<dbReference type="EMBL" id="JAACJO010000009">
    <property type="protein sequence ID" value="KAF5354175.1"/>
    <property type="molecule type" value="Genomic_DNA"/>
</dbReference>
<evidence type="ECO:0000256" key="3">
    <source>
        <dbReference type="SAM" id="MobiDB-lite"/>
    </source>
</evidence>
<keyword evidence="5" id="KW-1185">Reference proteome</keyword>
<dbReference type="AlphaFoldDB" id="A0A8H5FYA1"/>
<dbReference type="SUPFAM" id="SSF56112">
    <property type="entry name" value="Protein kinase-like (PK-like)"/>
    <property type="match status" value="1"/>
</dbReference>
<dbReference type="Gene3D" id="1.10.510.10">
    <property type="entry name" value="Transferase(Phosphotransferase) domain 1"/>
    <property type="match status" value="1"/>
</dbReference>
<evidence type="ECO:0000313" key="5">
    <source>
        <dbReference type="Proteomes" id="UP000559027"/>
    </source>
</evidence>
<dbReference type="InterPro" id="IPR011009">
    <property type="entry name" value="Kinase-like_dom_sf"/>
</dbReference>
<protein>
    <recommendedName>
        <fullName evidence="6">Protein kinase domain-containing protein</fullName>
    </recommendedName>
</protein>
<evidence type="ECO:0000256" key="2">
    <source>
        <dbReference type="ARBA" id="ARBA00023002"/>
    </source>
</evidence>
<dbReference type="GO" id="GO:0016491">
    <property type="term" value="F:oxidoreductase activity"/>
    <property type="evidence" value="ECO:0007669"/>
    <property type="project" value="UniProtKB-KW"/>
</dbReference>
<comment type="caution">
    <text evidence="4">The sequence shown here is derived from an EMBL/GenBank/DDBJ whole genome shotgun (WGS) entry which is preliminary data.</text>
</comment>
<gene>
    <name evidence="4" type="ORF">D9756_007086</name>
</gene>
<evidence type="ECO:0000256" key="1">
    <source>
        <dbReference type="ARBA" id="ARBA00006484"/>
    </source>
</evidence>
<proteinExistence type="inferred from homology"/>
<dbReference type="InterPro" id="IPR002347">
    <property type="entry name" value="SDR_fam"/>
</dbReference>
<name>A0A8H5FYA1_9AGAR</name>
<dbReference type="Gene3D" id="3.40.50.720">
    <property type="entry name" value="NAD(P)-binding Rossmann-like Domain"/>
    <property type="match status" value="1"/>
</dbReference>
<dbReference type="Proteomes" id="UP000559027">
    <property type="component" value="Unassembled WGS sequence"/>
</dbReference>
<dbReference type="SUPFAM" id="SSF51735">
    <property type="entry name" value="NAD(P)-binding Rossmann-fold domains"/>
    <property type="match status" value="1"/>
</dbReference>
<comment type="similarity">
    <text evidence="1">Belongs to the short-chain dehydrogenases/reductases (SDR) family.</text>
</comment>
<dbReference type="PRINTS" id="PR00080">
    <property type="entry name" value="SDRFAMILY"/>
</dbReference>
<organism evidence="4 5">
    <name type="scientific">Leucocoprinus leucothites</name>
    <dbReference type="NCBI Taxonomy" id="201217"/>
    <lineage>
        <taxon>Eukaryota</taxon>
        <taxon>Fungi</taxon>
        <taxon>Dikarya</taxon>
        <taxon>Basidiomycota</taxon>
        <taxon>Agaricomycotina</taxon>
        <taxon>Agaricomycetes</taxon>
        <taxon>Agaricomycetidae</taxon>
        <taxon>Agaricales</taxon>
        <taxon>Agaricineae</taxon>
        <taxon>Agaricaceae</taxon>
        <taxon>Leucocoprinus</taxon>
    </lineage>
</organism>
<sequence length="561" mass="60864">MSSLVIDSYIKLPQAVLDVLDEGEPVFHRVAIAPADKDTEAEPSRTPTSTAATPGANSALIVTNVSEIHSSDHISVFKANLDLPNTDELIDVVLKITKVGGPRNDALWREYQRYEDLAKFQGSLIPRCYGLFQAGLAEEVDDEEEEDVVSCLVLEYSGEASAVELNKNPKEFNLSVIKALEAMHDAGFTHGSIQSSNILNNRGSPVLIDLEFAKGDHKCERVASLTENGLENKSGDFGCSEIYHAAPTTNGTPIITNGSSTGTPIPIPTHPLTWFITGTSSGFGYRLALLAILRGDNVIAAARSLPKLQKLIDEVTSLSDATAKDRLKVLRLDLGDSEEVVKEVVEEGAKVWGRIDVLVNNAGWGWPGIIEEAGIPTIQKIMDENIMGPVKLTLAVTPYMRAQKSGTIVTFGSRSAWRAELPGIGSYAMVKAAIHAFSENLSAELAPFNIRTLLVQPGSFRTEGIYSHGWNTNNPIPEYEPLRTRAHGVFASIPGNEKGDPDKASKAIVDIVRGEGVAKGREWPKYLMLGEDAEFAVRNKCAIMLDVLDKWGDVTRGVSFD</sequence>
<accession>A0A8H5FYA1</accession>
<dbReference type="PANTHER" id="PTHR43976">
    <property type="entry name" value="SHORT CHAIN DEHYDROGENASE"/>
    <property type="match status" value="1"/>
</dbReference>
<dbReference type="PANTHER" id="PTHR43976:SF16">
    <property type="entry name" value="SHORT-CHAIN DEHYDROGENASE_REDUCTASE FAMILY PROTEIN"/>
    <property type="match status" value="1"/>
</dbReference>
<dbReference type="InterPro" id="IPR036291">
    <property type="entry name" value="NAD(P)-bd_dom_sf"/>
</dbReference>
<dbReference type="InterPro" id="IPR051911">
    <property type="entry name" value="SDR_oxidoreductase"/>
</dbReference>
<reference evidence="4 5" key="1">
    <citation type="journal article" date="2020" name="ISME J.">
        <title>Uncovering the hidden diversity of litter-decomposition mechanisms in mushroom-forming fungi.</title>
        <authorList>
            <person name="Floudas D."/>
            <person name="Bentzer J."/>
            <person name="Ahren D."/>
            <person name="Johansson T."/>
            <person name="Persson P."/>
            <person name="Tunlid A."/>
        </authorList>
    </citation>
    <scope>NUCLEOTIDE SEQUENCE [LARGE SCALE GENOMIC DNA]</scope>
    <source>
        <strain evidence="4 5">CBS 146.42</strain>
    </source>
</reference>
<dbReference type="Pfam" id="PF00106">
    <property type="entry name" value="adh_short"/>
    <property type="match status" value="1"/>
</dbReference>
<evidence type="ECO:0000313" key="4">
    <source>
        <dbReference type="EMBL" id="KAF5354175.1"/>
    </source>
</evidence>
<evidence type="ECO:0008006" key="6">
    <source>
        <dbReference type="Google" id="ProtNLM"/>
    </source>
</evidence>
<dbReference type="PRINTS" id="PR00081">
    <property type="entry name" value="GDHRDH"/>
</dbReference>
<keyword evidence="2" id="KW-0560">Oxidoreductase</keyword>
<feature type="compositionally biased region" description="Low complexity" evidence="3">
    <location>
        <begin position="44"/>
        <end position="55"/>
    </location>
</feature>
<dbReference type="OrthoDB" id="1274115at2759"/>
<feature type="region of interest" description="Disordered" evidence="3">
    <location>
        <begin position="34"/>
        <end position="55"/>
    </location>
</feature>